<gene>
    <name evidence="1" type="ORF">J2X07_002113</name>
</gene>
<organism evidence="1 2">
    <name type="scientific">Fictibacillus barbaricus</name>
    <dbReference type="NCBI Taxonomy" id="182136"/>
    <lineage>
        <taxon>Bacteria</taxon>
        <taxon>Bacillati</taxon>
        <taxon>Bacillota</taxon>
        <taxon>Bacilli</taxon>
        <taxon>Bacillales</taxon>
        <taxon>Fictibacillaceae</taxon>
        <taxon>Fictibacillus</taxon>
    </lineage>
</organism>
<reference evidence="1 2" key="1">
    <citation type="submission" date="2023-07" db="EMBL/GenBank/DDBJ databases">
        <title>Sorghum-associated microbial communities from plants grown in Nebraska, USA.</title>
        <authorList>
            <person name="Schachtman D."/>
        </authorList>
    </citation>
    <scope>NUCLEOTIDE SEQUENCE [LARGE SCALE GENOMIC DNA]</scope>
    <source>
        <strain evidence="1 2">BE211</strain>
    </source>
</reference>
<proteinExistence type="predicted"/>
<evidence type="ECO:0000313" key="2">
    <source>
        <dbReference type="Proteomes" id="UP001258181"/>
    </source>
</evidence>
<keyword evidence="2" id="KW-1185">Reference proteome</keyword>
<sequence length="54" mass="6436">MSINVNSGVYYKTREIMVILREIIPHFREIKVKIREIISLPIQIQADRALEYSF</sequence>
<accession>A0ABU1U0Y2</accession>
<comment type="caution">
    <text evidence="1">The sequence shown here is derived from an EMBL/GenBank/DDBJ whole genome shotgun (WGS) entry which is preliminary data.</text>
</comment>
<dbReference type="Proteomes" id="UP001258181">
    <property type="component" value="Unassembled WGS sequence"/>
</dbReference>
<name>A0ABU1U0Y2_9BACL</name>
<evidence type="ECO:0000313" key="1">
    <source>
        <dbReference type="EMBL" id="MDR7073127.1"/>
    </source>
</evidence>
<protein>
    <submittedName>
        <fullName evidence="1">Uncharacterized protein</fullName>
    </submittedName>
</protein>
<dbReference type="EMBL" id="JAVDWA010000003">
    <property type="protein sequence ID" value="MDR7073127.1"/>
    <property type="molecule type" value="Genomic_DNA"/>
</dbReference>